<keyword evidence="3 7" id="KW-0378">Hydrolase</keyword>
<dbReference type="EMBL" id="JAVRER010000004">
    <property type="protein sequence ID" value="MDT0414561.1"/>
    <property type="molecule type" value="Genomic_DNA"/>
</dbReference>
<feature type="domain" description="Peptidase S33 tripeptidyl aminopeptidase-like C-terminal" evidence="6">
    <location>
        <begin position="433"/>
        <end position="530"/>
    </location>
</feature>
<dbReference type="Pfam" id="PF08386">
    <property type="entry name" value="Abhydrolase_4"/>
    <property type="match status" value="1"/>
</dbReference>
<proteinExistence type="inferred from homology"/>
<feature type="compositionally biased region" description="Basic and acidic residues" evidence="4">
    <location>
        <begin position="549"/>
        <end position="560"/>
    </location>
</feature>
<evidence type="ECO:0000313" key="7">
    <source>
        <dbReference type="EMBL" id="MDT0414561.1"/>
    </source>
</evidence>
<feature type="signal peptide" evidence="5">
    <location>
        <begin position="1"/>
        <end position="33"/>
    </location>
</feature>
<protein>
    <submittedName>
        <fullName evidence="7">Alpha/beta hydrolase</fullName>
    </submittedName>
</protein>
<dbReference type="PANTHER" id="PTHR43248">
    <property type="entry name" value="2-SUCCINYL-6-HYDROXY-2,4-CYCLOHEXADIENE-1-CARBOXYLATE SYNTHASE"/>
    <property type="match status" value="1"/>
</dbReference>
<dbReference type="InterPro" id="IPR013595">
    <property type="entry name" value="Pept_S33_TAP-like_C"/>
</dbReference>
<evidence type="ECO:0000256" key="4">
    <source>
        <dbReference type="SAM" id="MobiDB-lite"/>
    </source>
</evidence>
<reference evidence="8" key="1">
    <citation type="submission" date="2023-07" db="EMBL/GenBank/DDBJ databases">
        <title>30 novel species of actinomycetes from the DSMZ collection.</title>
        <authorList>
            <person name="Nouioui I."/>
        </authorList>
    </citation>
    <scope>NUCLEOTIDE SEQUENCE [LARGE SCALE GENOMIC DNA]</scope>
    <source>
        <strain evidence="8">DSM 41982</strain>
    </source>
</reference>
<organism evidence="7 8">
    <name type="scientific">Streptomyces evansiae</name>
    <dbReference type="NCBI Taxonomy" id="3075535"/>
    <lineage>
        <taxon>Bacteria</taxon>
        <taxon>Bacillati</taxon>
        <taxon>Actinomycetota</taxon>
        <taxon>Actinomycetes</taxon>
        <taxon>Kitasatosporales</taxon>
        <taxon>Streptomycetaceae</taxon>
        <taxon>Streptomyces</taxon>
    </lineage>
</organism>
<dbReference type="PANTHER" id="PTHR43248:SF29">
    <property type="entry name" value="TRIPEPTIDYL AMINOPEPTIDASE"/>
    <property type="match status" value="1"/>
</dbReference>
<evidence type="ECO:0000256" key="5">
    <source>
        <dbReference type="SAM" id="SignalP"/>
    </source>
</evidence>
<accession>A0ABD5DZF5</accession>
<evidence type="ECO:0000256" key="3">
    <source>
        <dbReference type="ARBA" id="ARBA00022801"/>
    </source>
</evidence>
<sequence>MRIPRRPAPRFVLVPAAAGSLLLGCLGAAPAGAQPSYLSPSPAPSAAREPAGVGTSVERAAARGITFGTCPAVEQMPRSVKCGTVEVPLDYAHPDGERISLTVSRIAATGVPAKAGGKRTKRQGALLFNPGGPGGSGMYFPLLGAYPEWKKLAAAYDFVGWAPRGVGRSAPLSCQDPKEYAKAPDTSPVLPDDAYKRARLARAEAYAKGCAKRSGAKLRHYTSLNNARDLEVLRAALGEQDLNFMGASYGTYLGGLYATLFPGHVRRMVLDSAVNPDPEQIWYRNNLDQSFAFEQRWSDFTDWVARHDDAYHLGTSGTAVRAAYDKVRARLARRPAGGTVGPAQLQAAFLKAAYYDDYWASRAEVLSRLVVGKDDKPLLKLAAPPSAAAAKEDENGTAVYTAVECNDAAWPTDFATWDRDNTRLASVAPFETWDNAWMNLPCASWPVPRRRPLDIGVRPGVLPPTLILAAERDAATPYDGALELRRRLGGAALVTERGAGTHGIAGGANDCVNAAVDTYLLTGRVPADGTLDCAPHKEPKPAKTAEGQDEGRARTALRER</sequence>
<gene>
    <name evidence="7" type="ORF">RM574_03590</name>
</gene>
<comment type="similarity">
    <text evidence="1">Belongs to the peptidase S33 family.</text>
</comment>
<evidence type="ECO:0000256" key="2">
    <source>
        <dbReference type="ARBA" id="ARBA00022729"/>
    </source>
</evidence>
<evidence type="ECO:0000256" key="1">
    <source>
        <dbReference type="ARBA" id="ARBA00010088"/>
    </source>
</evidence>
<dbReference type="SUPFAM" id="SSF53474">
    <property type="entry name" value="alpha/beta-Hydrolases"/>
    <property type="match status" value="1"/>
</dbReference>
<name>A0ABD5DZF5_9ACTN</name>
<comment type="caution">
    <text evidence="7">The sequence shown here is derived from an EMBL/GenBank/DDBJ whole genome shotgun (WGS) entry which is preliminary data.</text>
</comment>
<dbReference type="AlphaFoldDB" id="A0ABD5DZF5"/>
<feature type="compositionally biased region" description="Basic and acidic residues" evidence="4">
    <location>
        <begin position="534"/>
        <end position="543"/>
    </location>
</feature>
<feature type="compositionally biased region" description="Low complexity" evidence="4">
    <location>
        <begin position="34"/>
        <end position="51"/>
    </location>
</feature>
<evidence type="ECO:0000313" key="8">
    <source>
        <dbReference type="Proteomes" id="UP001183607"/>
    </source>
</evidence>
<dbReference type="Proteomes" id="UP001183607">
    <property type="component" value="Unassembled WGS sequence"/>
</dbReference>
<feature type="region of interest" description="Disordered" evidence="4">
    <location>
        <begin position="530"/>
        <end position="560"/>
    </location>
</feature>
<feature type="chain" id="PRO_5044846381" evidence="5">
    <location>
        <begin position="34"/>
        <end position="560"/>
    </location>
</feature>
<feature type="region of interest" description="Disordered" evidence="4">
    <location>
        <begin position="34"/>
        <end position="55"/>
    </location>
</feature>
<dbReference type="PROSITE" id="PS51257">
    <property type="entry name" value="PROKAR_LIPOPROTEIN"/>
    <property type="match status" value="1"/>
</dbReference>
<dbReference type="RefSeq" id="WP_311676612.1">
    <property type="nucleotide sequence ID" value="NZ_JAVRER010000004.1"/>
</dbReference>
<dbReference type="InterPro" id="IPR051601">
    <property type="entry name" value="Serine_prot/Carboxylest_S33"/>
</dbReference>
<dbReference type="Gene3D" id="3.40.50.1820">
    <property type="entry name" value="alpha/beta hydrolase"/>
    <property type="match status" value="1"/>
</dbReference>
<dbReference type="GO" id="GO:0016787">
    <property type="term" value="F:hydrolase activity"/>
    <property type="evidence" value="ECO:0007669"/>
    <property type="project" value="UniProtKB-KW"/>
</dbReference>
<evidence type="ECO:0000259" key="6">
    <source>
        <dbReference type="Pfam" id="PF08386"/>
    </source>
</evidence>
<keyword evidence="2 5" id="KW-0732">Signal</keyword>
<dbReference type="InterPro" id="IPR029058">
    <property type="entry name" value="AB_hydrolase_fold"/>
</dbReference>